<dbReference type="CDD" id="cd00077">
    <property type="entry name" value="HDc"/>
    <property type="match status" value="1"/>
</dbReference>
<dbReference type="NCBIfam" id="NF003009">
    <property type="entry name" value="PRK03826.1"/>
    <property type="match status" value="1"/>
</dbReference>
<sequence length="206" mass="23863">MKSTFLAWITRMPLIKRWSLMHSFREENISEHSHMVAVIAHLICSVSNEYFGTNLNADKASTLALFHEISETKLQDLNSKTKYQTPEFTRQFKILEHIAETECVNTLPEKLRRIYAPLIIQNETDEEYRRIVKYADVIAAYVKTLEEQRFNNNEFAHVRQTMHARVTEICSQNPAVKMVVDTFISSCICSLDELTGIDRDNGFNGN</sequence>
<dbReference type="InterPro" id="IPR003607">
    <property type="entry name" value="HD/PDEase_dom"/>
</dbReference>
<dbReference type="SUPFAM" id="SSF109604">
    <property type="entry name" value="HD-domain/PDEase-like"/>
    <property type="match status" value="1"/>
</dbReference>
<dbReference type="SMART" id="SM00471">
    <property type="entry name" value="HDc"/>
    <property type="match status" value="1"/>
</dbReference>
<dbReference type="RefSeq" id="WP_093140886.1">
    <property type="nucleotide sequence ID" value="NZ_FOXF01000007.1"/>
</dbReference>
<dbReference type="Proteomes" id="UP000243745">
    <property type="component" value="Unassembled WGS sequence"/>
</dbReference>
<dbReference type="AlphaFoldDB" id="A0A662ZFJ8"/>
<dbReference type="Pfam" id="PF12917">
    <property type="entry name" value="YfbR-like"/>
    <property type="match status" value="1"/>
</dbReference>
<gene>
    <name evidence="2" type="ORF">SAMN02910344_00649</name>
</gene>
<evidence type="ECO:0000313" key="3">
    <source>
        <dbReference type="Proteomes" id="UP000243745"/>
    </source>
</evidence>
<dbReference type="OrthoDB" id="9812744at2"/>
<protein>
    <submittedName>
        <fullName evidence="2">5'-deoxynucleotidase</fullName>
    </submittedName>
</protein>
<accession>A0A662ZFJ8</accession>
<organism evidence="2 3">
    <name type="scientific">Ruminobacter amylophilus</name>
    <dbReference type="NCBI Taxonomy" id="867"/>
    <lineage>
        <taxon>Bacteria</taxon>
        <taxon>Pseudomonadati</taxon>
        <taxon>Pseudomonadota</taxon>
        <taxon>Gammaproteobacteria</taxon>
        <taxon>Aeromonadales</taxon>
        <taxon>Succinivibrionaceae</taxon>
        <taxon>Ruminobacter</taxon>
    </lineage>
</organism>
<dbReference type="EMBL" id="FOXF01000007">
    <property type="protein sequence ID" value="SFP17784.1"/>
    <property type="molecule type" value="Genomic_DNA"/>
</dbReference>
<feature type="domain" description="HD/PDEase" evidence="1">
    <location>
        <begin position="25"/>
        <end position="150"/>
    </location>
</feature>
<evidence type="ECO:0000259" key="1">
    <source>
        <dbReference type="SMART" id="SM00471"/>
    </source>
</evidence>
<name>A0A662ZFJ8_9GAMM</name>
<proteinExistence type="predicted"/>
<reference evidence="2 3" key="1">
    <citation type="submission" date="2016-10" db="EMBL/GenBank/DDBJ databases">
        <authorList>
            <person name="Varghese N."/>
            <person name="Submissions S."/>
        </authorList>
    </citation>
    <scope>NUCLEOTIDE SEQUENCE [LARGE SCALE GENOMIC DNA]</scope>
    <source>
        <strain evidence="2 3">DSM 1361</strain>
    </source>
</reference>
<dbReference type="Gene3D" id="1.10.3210.10">
    <property type="entry name" value="Hypothetical protein af1432"/>
    <property type="match status" value="1"/>
</dbReference>
<evidence type="ECO:0000313" key="2">
    <source>
        <dbReference type="EMBL" id="SFP17784.1"/>
    </source>
</evidence>
<keyword evidence="3" id="KW-1185">Reference proteome</keyword>